<comment type="caution">
    <text evidence="1">The sequence shown here is derived from an EMBL/GenBank/DDBJ whole genome shotgun (WGS) entry which is preliminary data.</text>
</comment>
<evidence type="ECO:0000313" key="2">
    <source>
        <dbReference type="Proteomes" id="UP001500604"/>
    </source>
</evidence>
<dbReference type="EMBL" id="BAABFL010000304">
    <property type="protein sequence ID" value="GAA4649781.1"/>
    <property type="molecule type" value="Genomic_DNA"/>
</dbReference>
<sequence>MDDLQWKQEYNQRALATIFKYMIGHAKLIYRRYMLKLQEAKSYMIAGTTSPCATV</sequence>
<name>A0ABP8V1H0_9GAMM</name>
<evidence type="ECO:0000313" key="1">
    <source>
        <dbReference type="EMBL" id="GAA4649781.1"/>
    </source>
</evidence>
<proteinExistence type="predicted"/>
<accession>A0ABP8V1H0</accession>
<keyword evidence="2" id="KW-1185">Reference proteome</keyword>
<reference evidence="2" key="1">
    <citation type="journal article" date="2019" name="Int. J. Syst. Evol. Microbiol.">
        <title>The Global Catalogue of Microorganisms (GCM) 10K type strain sequencing project: providing services to taxonomists for standard genome sequencing and annotation.</title>
        <authorList>
            <consortium name="The Broad Institute Genomics Platform"/>
            <consortium name="The Broad Institute Genome Sequencing Center for Infectious Disease"/>
            <person name="Wu L."/>
            <person name="Ma J."/>
        </authorList>
    </citation>
    <scope>NUCLEOTIDE SEQUENCE [LARGE SCALE GENOMIC DNA]</scope>
    <source>
        <strain evidence="2">JCM 17805</strain>
    </source>
</reference>
<protein>
    <recommendedName>
        <fullName evidence="3">Transposase</fullName>
    </recommendedName>
</protein>
<evidence type="ECO:0008006" key="3">
    <source>
        <dbReference type="Google" id="ProtNLM"/>
    </source>
</evidence>
<gene>
    <name evidence="1" type="ORF">GCM10023116_20620</name>
</gene>
<dbReference type="Proteomes" id="UP001500604">
    <property type="component" value="Unassembled WGS sequence"/>
</dbReference>
<organism evidence="1 2">
    <name type="scientific">Kistimonas scapharcae</name>
    <dbReference type="NCBI Taxonomy" id="1036133"/>
    <lineage>
        <taxon>Bacteria</taxon>
        <taxon>Pseudomonadati</taxon>
        <taxon>Pseudomonadota</taxon>
        <taxon>Gammaproteobacteria</taxon>
        <taxon>Oceanospirillales</taxon>
        <taxon>Endozoicomonadaceae</taxon>
        <taxon>Kistimonas</taxon>
    </lineage>
</organism>